<dbReference type="OrthoDB" id="9762833at2"/>
<organism evidence="7 8">
    <name type="scientific">Paremcibacter congregatus</name>
    <dbReference type="NCBI Taxonomy" id="2043170"/>
    <lineage>
        <taxon>Bacteria</taxon>
        <taxon>Pseudomonadati</taxon>
        <taxon>Pseudomonadota</taxon>
        <taxon>Alphaproteobacteria</taxon>
        <taxon>Emcibacterales</taxon>
        <taxon>Emcibacteraceae</taxon>
        <taxon>Paremcibacter</taxon>
    </lineage>
</organism>
<feature type="transmembrane region" description="Helical" evidence="6">
    <location>
        <begin position="154"/>
        <end position="172"/>
    </location>
</feature>
<accession>A0A2G4YQW3</accession>
<evidence type="ECO:0000256" key="1">
    <source>
        <dbReference type="ARBA" id="ARBA00004141"/>
    </source>
</evidence>
<evidence type="ECO:0000313" key="8">
    <source>
        <dbReference type="Proteomes" id="UP000229730"/>
    </source>
</evidence>
<keyword evidence="3 6" id="KW-0812">Transmembrane</keyword>
<comment type="subcellular location">
    <subcellularLocation>
        <location evidence="1">Membrane</location>
        <topology evidence="1">Multi-pass membrane protein</topology>
    </subcellularLocation>
</comment>
<keyword evidence="4 6" id="KW-1133">Transmembrane helix</keyword>
<dbReference type="PROSITE" id="PS50267">
    <property type="entry name" value="NA_NEUROTRAN_SYMP_3"/>
    <property type="match status" value="1"/>
</dbReference>
<reference evidence="7 8" key="1">
    <citation type="submission" date="2017-10" db="EMBL/GenBank/DDBJ databases">
        <title>Frigbacter circumglobatus gen. nov. sp. nov., isolated from sediment cultured in situ.</title>
        <authorList>
            <person name="Zhao Z."/>
        </authorList>
    </citation>
    <scope>NUCLEOTIDE SEQUENCE [LARGE SCALE GENOMIC DNA]</scope>
    <source>
        <strain evidence="7 8">ZYL</strain>
    </source>
</reference>
<dbReference type="InterPro" id="IPR047218">
    <property type="entry name" value="YocR/YhdH-like"/>
</dbReference>
<evidence type="ECO:0000256" key="6">
    <source>
        <dbReference type="SAM" id="Phobius"/>
    </source>
</evidence>
<sequence length="458" mass="50051">MHKGGSMKKTEWTSTTSFILASVGGAVGLANVWKFPSTVGANGGGAFILIYFLAVTFIAAPILIGELMIGRSSGKSPVMACLDAARASNLSSRWRYLGYMGISACFIVLTYYSVIAGWTIDYAIQSFRGHLLGLDAPAAQNAYNAVLADPRRMTLFHTIFMTLTALVVSGGLKGGIEKFTNFAMPLFFSLLIGMMIYSAMTGAFSQALHFMFVPDFAKITPMVVLNAIGQAFFSIGIGFCFMMMYGAYMRKETNIPRTSYMIAYADMLVAVIAGLAIFPMVFLYGLNAGEGAGLIFVTLAVVFGTMDGGQIVGGLFFCLMMFAGLTSSIALLEPVVHHFVDRYGWARKKVTLVTGLIAWSIGLLMIFSYNIMSDFKPLFFISYLADKNLLDLMDFIVTNLILPIGAILICILVGWLISRDIIKVELSFQNNLVARLWNFSIRFVAPIFLLVILVYGLT</sequence>
<gene>
    <name evidence="7" type="ORF">CRD36_10485</name>
</gene>
<feature type="transmembrane region" description="Helical" evidence="6">
    <location>
        <begin position="96"/>
        <end position="120"/>
    </location>
</feature>
<evidence type="ECO:0000256" key="3">
    <source>
        <dbReference type="ARBA" id="ARBA00022692"/>
    </source>
</evidence>
<dbReference type="GO" id="GO:0016020">
    <property type="term" value="C:membrane"/>
    <property type="evidence" value="ECO:0007669"/>
    <property type="project" value="UniProtKB-SubCell"/>
</dbReference>
<dbReference type="InterPro" id="IPR037272">
    <property type="entry name" value="SNS_sf"/>
</dbReference>
<feature type="transmembrane region" description="Helical" evidence="6">
    <location>
        <begin position="437"/>
        <end position="457"/>
    </location>
</feature>
<dbReference type="SUPFAM" id="SSF161070">
    <property type="entry name" value="SNF-like"/>
    <property type="match status" value="1"/>
</dbReference>
<dbReference type="CDD" id="cd10336">
    <property type="entry name" value="SLC6sbd_Tyt1-Like"/>
    <property type="match status" value="1"/>
</dbReference>
<dbReference type="AlphaFoldDB" id="A0A2G4YQW3"/>
<feature type="transmembrane region" description="Helical" evidence="6">
    <location>
        <begin position="352"/>
        <end position="371"/>
    </location>
</feature>
<name>A0A2G4YQW3_9PROT</name>
<dbReference type="PANTHER" id="PTHR42948">
    <property type="entry name" value="TRANSPORTER"/>
    <property type="match status" value="1"/>
</dbReference>
<feature type="transmembrane region" description="Helical" evidence="6">
    <location>
        <begin position="260"/>
        <end position="278"/>
    </location>
</feature>
<evidence type="ECO:0000256" key="2">
    <source>
        <dbReference type="ARBA" id="ARBA00022448"/>
    </source>
</evidence>
<keyword evidence="8" id="KW-1185">Reference proteome</keyword>
<dbReference type="NCBIfam" id="NF037979">
    <property type="entry name" value="Na_transp"/>
    <property type="match status" value="1"/>
</dbReference>
<comment type="caution">
    <text evidence="7">The sequence shown here is derived from an EMBL/GenBank/DDBJ whole genome shotgun (WGS) entry which is preliminary data.</text>
</comment>
<feature type="transmembrane region" description="Helical" evidence="6">
    <location>
        <begin position="12"/>
        <end position="33"/>
    </location>
</feature>
<evidence type="ECO:0000313" key="7">
    <source>
        <dbReference type="EMBL" id="PHZ84705.1"/>
    </source>
</evidence>
<dbReference type="PANTHER" id="PTHR42948:SF1">
    <property type="entry name" value="TRANSPORTER"/>
    <property type="match status" value="1"/>
</dbReference>
<dbReference type="Pfam" id="PF00209">
    <property type="entry name" value="SNF"/>
    <property type="match status" value="2"/>
</dbReference>
<dbReference type="PRINTS" id="PR00176">
    <property type="entry name" value="NANEUSMPORT"/>
</dbReference>
<dbReference type="InterPro" id="IPR000175">
    <property type="entry name" value="Na/ntran_symport"/>
</dbReference>
<dbReference type="InParanoid" id="A0A2G4YQW3"/>
<protein>
    <submittedName>
        <fullName evidence="7">Sodium-dependent transporter</fullName>
    </submittedName>
</protein>
<feature type="transmembrane region" description="Helical" evidence="6">
    <location>
        <begin position="224"/>
        <end position="248"/>
    </location>
</feature>
<dbReference type="Proteomes" id="UP000229730">
    <property type="component" value="Unassembled WGS sequence"/>
</dbReference>
<feature type="transmembrane region" description="Helical" evidence="6">
    <location>
        <begin position="392"/>
        <end position="417"/>
    </location>
</feature>
<feature type="transmembrane region" description="Helical" evidence="6">
    <location>
        <begin position="45"/>
        <end position="69"/>
    </location>
</feature>
<evidence type="ECO:0000256" key="5">
    <source>
        <dbReference type="ARBA" id="ARBA00023136"/>
    </source>
</evidence>
<keyword evidence="2" id="KW-0813">Transport</keyword>
<feature type="transmembrane region" description="Helical" evidence="6">
    <location>
        <begin position="184"/>
        <end position="204"/>
    </location>
</feature>
<keyword evidence="5 6" id="KW-0472">Membrane</keyword>
<proteinExistence type="predicted"/>
<dbReference type="EMBL" id="PDEM01000023">
    <property type="protein sequence ID" value="PHZ84705.1"/>
    <property type="molecule type" value="Genomic_DNA"/>
</dbReference>
<evidence type="ECO:0000256" key="4">
    <source>
        <dbReference type="ARBA" id="ARBA00022989"/>
    </source>
</evidence>